<sequence>MKPGTDRRAGATARSHGRRRRGAGLVAATLGVWAVALTGLAPAAAADDVQSQQWYLDAMSADQLWNVSTGKDITVAVIDSGVSETKSLEGKVLPGKDVTGTSGGPTDDYDGHGTSMAELIAGSGKDGSLKGLAPDAKVVPYRVTLTTLPGKHKDDTYKAIREAADGDARIINMSIGGQYWDPQEESAIKYALSKGKLLFASVGNESSSKTEYPASYRGVVGVSAADENGTVAKFSEYNDSVDLASPGADVPSWCDKTLKRYCKSEGTSQASAIASASAALIWSAHPDWTANQVLRVLIDTAGRDWPKDSPSKYLGYGLIRPARNLLHHEGDPGPADVDPITGEKTPGVASSSGTSAAGSASQDPDGKASGDASSAGKDSSQGTSGGETSAAAATADSSDGNGTLWTVVAAVAAVVVVGGGIFAFVRKRRTA</sequence>
<reference evidence="9" key="1">
    <citation type="journal article" date="2014" name="Int. J. Syst. Evol. Microbiol.">
        <title>Complete genome sequence of Corynebacterium casei LMG S-19264T (=DSM 44701T), isolated from a smear-ripened cheese.</title>
        <authorList>
            <consortium name="US DOE Joint Genome Institute (JGI-PGF)"/>
            <person name="Walter F."/>
            <person name="Albersmeier A."/>
            <person name="Kalinowski J."/>
            <person name="Ruckert C."/>
        </authorList>
    </citation>
    <scope>NUCLEOTIDE SEQUENCE</scope>
    <source>
        <strain evidence="9">JCM 5069</strain>
    </source>
</reference>
<keyword evidence="7" id="KW-0472">Membrane</keyword>
<feature type="transmembrane region" description="Helical" evidence="7">
    <location>
        <begin position="404"/>
        <end position="425"/>
    </location>
</feature>
<organism evidence="9 10">
    <name type="scientific">Streptomyces sulfonofaciens</name>
    <dbReference type="NCBI Taxonomy" id="68272"/>
    <lineage>
        <taxon>Bacteria</taxon>
        <taxon>Bacillati</taxon>
        <taxon>Actinomycetota</taxon>
        <taxon>Actinomycetes</taxon>
        <taxon>Kitasatosporales</taxon>
        <taxon>Streptomycetaceae</taxon>
        <taxon>Streptomyces</taxon>
    </lineage>
</organism>
<evidence type="ECO:0000313" key="10">
    <source>
        <dbReference type="Proteomes" id="UP000603708"/>
    </source>
</evidence>
<feature type="active site" description="Charge relay system" evidence="5">
    <location>
        <position position="112"/>
    </location>
</feature>
<name>A0A919L953_9ACTN</name>
<dbReference type="PANTHER" id="PTHR43806">
    <property type="entry name" value="PEPTIDASE S8"/>
    <property type="match status" value="1"/>
</dbReference>
<dbReference type="PANTHER" id="PTHR43806:SF11">
    <property type="entry name" value="CEREVISIN-RELATED"/>
    <property type="match status" value="1"/>
</dbReference>
<dbReference type="RefSeq" id="WP_189938501.1">
    <property type="nucleotide sequence ID" value="NZ_BNCD01000032.1"/>
</dbReference>
<evidence type="ECO:0000256" key="1">
    <source>
        <dbReference type="ARBA" id="ARBA00011073"/>
    </source>
</evidence>
<evidence type="ECO:0000256" key="7">
    <source>
        <dbReference type="SAM" id="Phobius"/>
    </source>
</evidence>
<feature type="domain" description="Peptidase S8/S53" evidence="8">
    <location>
        <begin position="70"/>
        <end position="317"/>
    </location>
</feature>
<keyword evidence="2 5" id="KW-0645">Protease</keyword>
<comment type="similarity">
    <text evidence="1 5">Belongs to the peptidase S8 family.</text>
</comment>
<comment type="caution">
    <text evidence="9">The sequence shown here is derived from an EMBL/GenBank/DDBJ whole genome shotgun (WGS) entry which is preliminary data.</text>
</comment>
<keyword evidence="7" id="KW-1133">Transmembrane helix</keyword>
<evidence type="ECO:0000256" key="6">
    <source>
        <dbReference type="SAM" id="MobiDB-lite"/>
    </source>
</evidence>
<dbReference type="InterPro" id="IPR050131">
    <property type="entry name" value="Peptidase_S8_subtilisin-like"/>
</dbReference>
<dbReference type="PROSITE" id="PS51892">
    <property type="entry name" value="SUBTILASE"/>
    <property type="match status" value="1"/>
</dbReference>
<dbReference type="SUPFAM" id="SSF52743">
    <property type="entry name" value="Subtilisin-like"/>
    <property type="match status" value="1"/>
</dbReference>
<dbReference type="GO" id="GO:0004252">
    <property type="term" value="F:serine-type endopeptidase activity"/>
    <property type="evidence" value="ECO:0007669"/>
    <property type="project" value="UniProtKB-UniRule"/>
</dbReference>
<protein>
    <submittedName>
        <fullName evidence="9">Type VII secretion-associated serine protease</fullName>
    </submittedName>
</protein>
<keyword evidence="4 5" id="KW-0720">Serine protease</keyword>
<dbReference type="PRINTS" id="PR00723">
    <property type="entry name" value="SUBTILISIN"/>
</dbReference>
<evidence type="ECO:0000259" key="8">
    <source>
        <dbReference type="Pfam" id="PF00082"/>
    </source>
</evidence>
<dbReference type="GO" id="GO:0006508">
    <property type="term" value="P:proteolysis"/>
    <property type="evidence" value="ECO:0007669"/>
    <property type="project" value="UniProtKB-KW"/>
</dbReference>
<dbReference type="AlphaFoldDB" id="A0A919L953"/>
<dbReference type="Proteomes" id="UP000603708">
    <property type="component" value="Unassembled WGS sequence"/>
</dbReference>
<feature type="active site" description="Charge relay system" evidence="5">
    <location>
        <position position="79"/>
    </location>
</feature>
<evidence type="ECO:0000256" key="5">
    <source>
        <dbReference type="PROSITE-ProRule" id="PRU01240"/>
    </source>
</evidence>
<feature type="region of interest" description="Disordered" evidence="6">
    <location>
        <begin position="1"/>
        <end position="20"/>
    </location>
</feature>
<dbReference type="Gene3D" id="3.40.50.200">
    <property type="entry name" value="Peptidase S8/S53 domain"/>
    <property type="match status" value="1"/>
</dbReference>
<evidence type="ECO:0000313" key="9">
    <source>
        <dbReference type="EMBL" id="GHH88029.1"/>
    </source>
</evidence>
<keyword evidence="10" id="KW-1185">Reference proteome</keyword>
<feature type="compositionally biased region" description="Low complexity" evidence="6">
    <location>
        <begin position="349"/>
        <end position="398"/>
    </location>
</feature>
<accession>A0A919L953</accession>
<proteinExistence type="inferred from homology"/>
<dbReference type="Pfam" id="PF00082">
    <property type="entry name" value="Peptidase_S8"/>
    <property type="match status" value="1"/>
</dbReference>
<dbReference type="EMBL" id="BNCD01000032">
    <property type="protein sequence ID" value="GHH88029.1"/>
    <property type="molecule type" value="Genomic_DNA"/>
</dbReference>
<evidence type="ECO:0000256" key="2">
    <source>
        <dbReference type="ARBA" id="ARBA00022670"/>
    </source>
</evidence>
<keyword evidence="7" id="KW-0812">Transmembrane</keyword>
<reference evidence="9" key="2">
    <citation type="submission" date="2020-09" db="EMBL/GenBank/DDBJ databases">
        <authorList>
            <person name="Sun Q."/>
            <person name="Ohkuma M."/>
        </authorList>
    </citation>
    <scope>NUCLEOTIDE SEQUENCE</scope>
    <source>
        <strain evidence="9">JCM 5069</strain>
    </source>
</reference>
<evidence type="ECO:0000256" key="4">
    <source>
        <dbReference type="ARBA" id="ARBA00022825"/>
    </source>
</evidence>
<dbReference type="InterPro" id="IPR015500">
    <property type="entry name" value="Peptidase_S8_subtilisin-rel"/>
</dbReference>
<evidence type="ECO:0000256" key="3">
    <source>
        <dbReference type="ARBA" id="ARBA00022801"/>
    </source>
</evidence>
<feature type="active site" description="Charge relay system" evidence="5">
    <location>
        <position position="268"/>
    </location>
</feature>
<feature type="region of interest" description="Disordered" evidence="6">
    <location>
        <begin position="325"/>
        <end position="398"/>
    </location>
</feature>
<gene>
    <name evidence="9" type="ORF">GCM10018793_66080</name>
</gene>
<dbReference type="InterPro" id="IPR036852">
    <property type="entry name" value="Peptidase_S8/S53_dom_sf"/>
</dbReference>
<dbReference type="InterPro" id="IPR000209">
    <property type="entry name" value="Peptidase_S8/S53_dom"/>
</dbReference>
<keyword evidence="3 5" id="KW-0378">Hydrolase</keyword>